<feature type="region of interest" description="Disordered" evidence="1">
    <location>
        <begin position="80"/>
        <end position="103"/>
    </location>
</feature>
<feature type="region of interest" description="Disordered" evidence="1">
    <location>
        <begin position="26"/>
        <end position="53"/>
    </location>
</feature>
<evidence type="ECO:0000256" key="1">
    <source>
        <dbReference type="SAM" id="MobiDB-lite"/>
    </source>
</evidence>
<protein>
    <submittedName>
        <fullName evidence="2">Uncharacterized protein</fullName>
    </submittedName>
</protein>
<dbReference type="EMBL" id="JAUZQC010000004">
    <property type="protein sequence ID" value="KAK5873190.1"/>
    <property type="molecule type" value="Genomic_DNA"/>
</dbReference>
<organism evidence="2 3">
    <name type="scientific">Eleginops maclovinus</name>
    <name type="common">Patagonian blennie</name>
    <name type="synonym">Eleginus maclovinus</name>
    <dbReference type="NCBI Taxonomy" id="56733"/>
    <lineage>
        <taxon>Eukaryota</taxon>
        <taxon>Metazoa</taxon>
        <taxon>Chordata</taxon>
        <taxon>Craniata</taxon>
        <taxon>Vertebrata</taxon>
        <taxon>Euteleostomi</taxon>
        <taxon>Actinopterygii</taxon>
        <taxon>Neopterygii</taxon>
        <taxon>Teleostei</taxon>
        <taxon>Neoteleostei</taxon>
        <taxon>Acanthomorphata</taxon>
        <taxon>Eupercaria</taxon>
        <taxon>Perciformes</taxon>
        <taxon>Notothenioidei</taxon>
        <taxon>Eleginopidae</taxon>
        <taxon>Eleginops</taxon>
    </lineage>
</organism>
<gene>
    <name evidence="2" type="ORF">PBY51_013823</name>
</gene>
<dbReference type="AlphaFoldDB" id="A0AAN7Y940"/>
<proteinExistence type="predicted"/>
<keyword evidence="3" id="KW-1185">Reference proteome</keyword>
<reference evidence="2 3" key="1">
    <citation type="journal article" date="2023" name="Genes (Basel)">
        <title>Chromosome-Level Genome Assembly and Circadian Gene Repertoire of the Patagonia Blennie Eleginops maclovinus-The Closest Ancestral Proxy of Antarctic Cryonotothenioids.</title>
        <authorList>
            <person name="Cheng C.C."/>
            <person name="Rivera-Colon A.G."/>
            <person name="Minhas B.F."/>
            <person name="Wilson L."/>
            <person name="Rayamajhi N."/>
            <person name="Vargas-Chacoff L."/>
            <person name="Catchen J.M."/>
        </authorList>
    </citation>
    <scope>NUCLEOTIDE SEQUENCE [LARGE SCALE GENOMIC DNA]</scope>
    <source>
        <strain evidence="2">JMC-PN-2008</strain>
    </source>
</reference>
<accession>A0AAN7Y940</accession>
<name>A0AAN7Y940_ELEMC</name>
<reference evidence="2 3" key="2">
    <citation type="journal article" date="2023" name="Mol. Biol. Evol.">
        <title>Genomics of Secondarily Temperate Adaptation in the Only Non-Antarctic Icefish.</title>
        <authorList>
            <person name="Rivera-Colon A.G."/>
            <person name="Rayamajhi N."/>
            <person name="Minhas B.F."/>
            <person name="Madrigal G."/>
            <person name="Bilyk K.T."/>
            <person name="Yoon V."/>
            <person name="Hune M."/>
            <person name="Gregory S."/>
            <person name="Cheng C.H.C."/>
            <person name="Catchen J.M."/>
        </authorList>
    </citation>
    <scope>NUCLEOTIDE SEQUENCE [LARGE SCALE GENOMIC DNA]</scope>
    <source>
        <strain evidence="2">JMC-PN-2008</strain>
    </source>
</reference>
<sequence>MSERRGGRERRIRNKRTEPQTLRYLNRQGKHRRPHRDSLPALTCSGRCRPSEEPDSRSVEWLSLYKNINNTERERSAVAGACPPSCERSGAQTAAVAQRGGRS</sequence>
<comment type="caution">
    <text evidence="2">The sequence shown here is derived from an EMBL/GenBank/DDBJ whole genome shotgun (WGS) entry which is preliminary data.</text>
</comment>
<evidence type="ECO:0000313" key="3">
    <source>
        <dbReference type="Proteomes" id="UP001346869"/>
    </source>
</evidence>
<evidence type="ECO:0000313" key="2">
    <source>
        <dbReference type="EMBL" id="KAK5873190.1"/>
    </source>
</evidence>
<dbReference type="Proteomes" id="UP001346869">
    <property type="component" value="Unassembled WGS sequence"/>
</dbReference>